<gene>
    <name evidence="2" type="ORF">CCMP2556_LOCUS36931</name>
</gene>
<keyword evidence="3" id="KW-1185">Reference proteome</keyword>
<feature type="compositionally biased region" description="Basic and acidic residues" evidence="1">
    <location>
        <begin position="26"/>
        <end position="42"/>
    </location>
</feature>
<evidence type="ECO:0000256" key="1">
    <source>
        <dbReference type="SAM" id="MobiDB-lite"/>
    </source>
</evidence>
<evidence type="ECO:0000313" key="3">
    <source>
        <dbReference type="Proteomes" id="UP001642484"/>
    </source>
</evidence>
<feature type="region of interest" description="Disordered" evidence="1">
    <location>
        <begin position="1"/>
        <end position="117"/>
    </location>
</feature>
<feature type="compositionally biased region" description="Basic and acidic residues" evidence="1">
    <location>
        <begin position="52"/>
        <end position="61"/>
    </location>
</feature>
<sequence length="177" mass="19534">MAKKKHEMTAGQEGANKGPPKKKAKKEKERDAGVKMEVKEEKDQESEDIETALEKEIDKSSQGHGASKRPAPVVPTKRFRKKSSGLPQMAETAASANTEEKKEKTKGTTKSKNESTVVTEKFEDGWTVEIRHRLSGKAAGQCYKVFKDKSGTSHWTMKQAKEKGFKDPDGKVAAAQT</sequence>
<name>A0ABP0PHA3_9DINO</name>
<reference evidence="2 3" key="1">
    <citation type="submission" date="2024-02" db="EMBL/GenBank/DDBJ databases">
        <authorList>
            <person name="Chen Y."/>
            <person name="Shah S."/>
            <person name="Dougan E. K."/>
            <person name="Thang M."/>
            <person name="Chan C."/>
        </authorList>
    </citation>
    <scope>NUCLEOTIDE SEQUENCE [LARGE SCALE GENOMIC DNA]</scope>
</reference>
<dbReference type="Gene3D" id="3.30.890.10">
    <property type="entry name" value="Methyl-cpg-binding Protein 2, Chain A"/>
    <property type="match status" value="1"/>
</dbReference>
<comment type="caution">
    <text evidence="2">The sequence shown here is derived from an EMBL/GenBank/DDBJ whole genome shotgun (WGS) entry which is preliminary data.</text>
</comment>
<protein>
    <submittedName>
        <fullName evidence="2">Uncharacterized protein</fullName>
    </submittedName>
</protein>
<dbReference type="Proteomes" id="UP001642484">
    <property type="component" value="Unassembled WGS sequence"/>
</dbReference>
<proteinExistence type="predicted"/>
<feature type="region of interest" description="Disordered" evidence="1">
    <location>
        <begin position="157"/>
        <end position="177"/>
    </location>
</feature>
<organism evidence="2 3">
    <name type="scientific">Durusdinium trenchii</name>
    <dbReference type="NCBI Taxonomy" id="1381693"/>
    <lineage>
        <taxon>Eukaryota</taxon>
        <taxon>Sar</taxon>
        <taxon>Alveolata</taxon>
        <taxon>Dinophyceae</taxon>
        <taxon>Suessiales</taxon>
        <taxon>Symbiodiniaceae</taxon>
        <taxon>Durusdinium</taxon>
    </lineage>
</organism>
<dbReference type="EMBL" id="CAXAMN010023066">
    <property type="protein sequence ID" value="CAK9075006.1"/>
    <property type="molecule type" value="Genomic_DNA"/>
</dbReference>
<feature type="compositionally biased region" description="Basic and acidic residues" evidence="1">
    <location>
        <begin position="159"/>
        <end position="170"/>
    </location>
</feature>
<accession>A0ABP0PHA3</accession>
<evidence type="ECO:0000313" key="2">
    <source>
        <dbReference type="EMBL" id="CAK9075006.1"/>
    </source>
</evidence>